<dbReference type="InterPro" id="IPR005025">
    <property type="entry name" value="FMN_Rdtase-like_dom"/>
</dbReference>
<dbReference type="RefSeq" id="WP_307407454.1">
    <property type="nucleotide sequence ID" value="NZ_JAUSUR010000003.1"/>
</dbReference>
<dbReference type="Pfam" id="PF03358">
    <property type="entry name" value="FMN_red"/>
    <property type="match status" value="1"/>
</dbReference>
<dbReference type="InterPro" id="IPR051796">
    <property type="entry name" value="ISF_SsuE-like"/>
</dbReference>
<organism evidence="4 5">
    <name type="scientific">Breznakia pachnodae</name>
    <dbReference type="NCBI Taxonomy" id="265178"/>
    <lineage>
        <taxon>Bacteria</taxon>
        <taxon>Bacillati</taxon>
        <taxon>Bacillota</taxon>
        <taxon>Erysipelotrichia</taxon>
        <taxon>Erysipelotrichales</taxon>
        <taxon>Erysipelotrichaceae</taxon>
        <taxon>Breznakia</taxon>
    </lineage>
</organism>
<comment type="caution">
    <text evidence="4">The sequence shown here is derived from an EMBL/GenBank/DDBJ whole genome shotgun (WGS) entry which is preliminary data.</text>
</comment>
<evidence type="ECO:0000313" key="5">
    <source>
        <dbReference type="Proteomes" id="UP001230220"/>
    </source>
</evidence>
<evidence type="ECO:0000313" key="4">
    <source>
        <dbReference type="EMBL" id="MDQ0361054.1"/>
    </source>
</evidence>
<name>A0ABU0E2T0_9FIRM</name>
<evidence type="ECO:0000256" key="2">
    <source>
        <dbReference type="ARBA" id="ARBA00022643"/>
    </source>
</evidence>
<dbReference type="Proteomes" id="UP001230220">
    <property type="component" value="Unassembled WGS sequence"/>
</dbReference>
<dbReference type="PANTHER" id="PTHR43278:SF2">
    <property type="entry name" value="IRON-SULFUR FLAVOPROTEIN"/>
    <property type="match status" value="1"/>
</dbReference>
<gene>
    <name evidence="4" type="ORF">J2S15_001801</name>
</gene>
<protein>
    <submittedName>
        <fullName evidence="4">Multimeric flavodoxin WrbA</fullName>
    </submittedName>
</protein>
<dbReference type="PANTHER" id="PTHR43278">
    <property type="entry name" value="NAD(P)H-DEPENDENT FMN-CONTAINING OXIDOREDUCTASE YWQN-RELATED"/>
    <property type="match status" value="1"/>
</dbReference>
<keyword evidence="1" id="KW-0285">Flavoprotein</keyword>
<keyword evidence="5" id="KW-1185">Reference proteome</keyword>
<feature type="domain" description="NADPH-dependent FMN reductase-like" evidence="3">
    <location>
        <begin position="3"/>
        <end position="104"/>
    </location>
</feature>
<evidence type="ECO:0000256" key="1">
    <source>
        <dbReference type="ARBA" id="ARBA00022630"/>
    </source>
</evidence>
<dbReference type="InterPro" id="IPR029039">
    <property type="entry name" value="Flavoprotein-like_sf"/>
</dbReference>
<evidence type="ECO:0000259" key="3">
    <source>
        <dbReference type="Pfam" id="PF03358"/>
    </source>
</evidence>
<accession>A0ABU0E2T0</accession>
<dbReference type="SUPFAM" id="SSF52218">
    <property type="entry name" value="Flavoproteins"/>
    <property type="match status" value="1"/>
</dbReference>
<keyword evidence="2" id="KW-0288">FMN</keyword>
<proteinExistence type="predicted"/>
<sequence length="179" mass="19790">MRKIVVLSGSPRRNGNSEKLADAFIRGAESAGHQVKKMSVIDYPVKGCLGCDYCMRNNGECIQKDGMQAIFEELYQADMVVFATPVYYWNMTSQLKAVVDRLYASIAKPLPITSSALLASLGGNVQEDGKLTVDNYNIITNYMKLKDEGVIIADKVMNKNEIDGNPILEEAEMLGRSLK</sequence>
<dbReference type="EMBL" id="JAUSUR010000003">
    <property type="protein sequence ID" value="MDQ0361054.1"/>
    <property type="molecule type" value="Genomic_DNA"/>
</dbReference>
<dbReference type="Gene3D" id="3.40.50.360">
    <property type="match status" value="1"/>
</dbReference>
<reference evidence="4 5" key="1">
    <citation type="submission" date="2023-07" db="EMBL/GenBank/DDBJ databases">
        <title>Genomic Encyclopedia of Type Strains, Phase IV (KMG-IV): sequencing the most valuable type-strain genomes for metagenomic binning, comparative biology and taxonomic classification.</title>
        <authorList>
            <person name="Goeker M."/>
        </authorList>
    </citation>
    <scope>NUCLEOTIDE SEQUENCE [LARGE SCALE GENOMIC DNA]</scope>
    <source>
        <strain evidence="4 5">DSM 16784</strain>
    </source>
</reference>